<dbReference type="Proteomes" id="UP000282028">
    <property type="component" value="Unassembled WGS sequence"/>
</dbReference>
<evidence type="ECO:0000259" key="5">
    <source>
        <dbReference type="SMART" id="SM00829"/>
    </source>
</evidence>
<dbReference type="SUPFAM" id="SSF50129">
    <property type="entry name" value="GroES-like"/>
    <property type="match status" value="1"/>
</dbReference>
<dbReference type="GO" id="GO:0008270">
    <property type="term" value="F:zinc ion binding"/>
    <property type="evidence" value="ECO:0007669"/>
    <property type="project" value="InterPro"/>
</dbReference>
<dbReference type="InterPro" id="IPR011032">
    <property type="entry name" value="GroES-like_sf"/>
</dbReference>
<evidence type="ECO:0000256" key="1">
    <source>
        <dbReference type="ARBA" id="ARBA00022723"/>
    </source>
</evidence>
<keyword evidence="7" id="KW-1185">Reference proteome</keyword>
<keyword evidence="3" id="KW-0560">Oxidoreductase</keyword>
<evidence type="ECO:0000256" key="4">
    <source>
        <dbReference type="RuleBase" id="RU361277"/>
    </source>
</evidence>
<comment type="cofactor">
    <cofactor evidence="4">
        <name>Zn(2+)</name>
        <dbReference type="ChEBI" id="CHEBI:29105"/>
    </cofactor>
</comment>
<dbReference type="InterPro" id="IPR050129">
    <property type="entry name" value="Zn_alcohol_dh"/>
</dbReference>
<dbReference type="SMART" id="SM00829">
    <property type="entry name" value="PKS_ER"/>
    <property type="match status" value="1"/>
</dbReference>
<dbReference type="Pfam" id="PF08240">
    <property type="entry name" value="ADH_N"/>
    <property type="match status" value="1"/>
</dbReference>
<accession>A0A3M8BYV1</accession>
<dbReference type="Gene3D" id="3.90.180.10">
    <property type="entry name" value="Medium-chain alcohol dehydrogenases, catalytic domain"/>
    <property type="match status" value="1"/>
</dbReference>
<reference evidence="6 7" key="1">
    <citation type="submission" date="2018-10" db="EMBL/GenBank/DDBJ databases">
        <title>Phylogenomics of Brevibacillus.</title>
        <authorList>
            <person name="Dunlap C."/>
        </authorList>
    </citation>
    <scope>NUCLEOTIDE SEQUENCE [LARGE SCALE GENOMIC DNA]</scope>
    <source>
        <strain evidence="6 7">JCM 12215</strain>
    </source>
</reference>
<evidence type="ECO:0000313" key="6">
    <source>
        <dbReference type="EMBL" id="RNB68612.1"/>
    </source>
</evidence>
<dbReference type="InterPro" id="IPR013149">
    <property type="entry name" value="ADH-like_C"/>
</dbReference>
<dbReference type="PROSITE" id="PS00059">
    <property type="entry name" value="ADH_ZINC"/>
    <property type="match status" value="1"/>
</dbReference>
<protein>
    <submittedName>
        <fullName evidence="6">Sorbitol dehydrogenase</fullName>
    </submittedName>
</protein>
<proteinExistence type="inferred from homology"/>
<dbReference type="OrthoDB" id="9777057at2"/>
<evidence type="ECO:0000313" key="7">
    <source>
        <dbReference type="Proteomes" id="UP000282028"/>
    </source>
</evidence>
<dbReference type="InterPro" id="IPR036291">
    <property type="entry name" value="NAD(P)-bd_dom_sf"/>
</dbReference>
<comment type="caution">
    <text evidence="6">The sequence shown here is derived from an EMBL/GenBank/DDBJ whole genome shotgun (WGS) entry which is preliminary data.</text>
</comment>
<dbReference type="InterPro" id="IPR013154">
    <property type="entry name" value="ADH-like_N"/>
</dbReference>
<dbReference type="Pfam" id="PF00107">
    <property type="entry name" value="ADH_zinc_N"/>
    <property type="match status" value="1"/>
</dbReference>
<evidence type="ECO:0000256" key="3">
    <source>
        <dbReference type="ARBA" id="ARBA00023002"/>
    </source>
</evidence>
<dbReference type="PANTHER" id="PTHR43401">
    <property type="entry name" value="L-THREONINE 3-DEHYDROGENASE"/>
    <property type="match status" value="1"/>
</dbReference>
<dbReference type="SUPFAM" id="SSF51735">
    <property type="entry name" value="NAD(P)-binding Rossmann-fold domains"/>
    <property type="match status" value="1"/>
</dbReference>
<keyword evidence="1 4" id="KW-0479">Metal-binding</keyword>
<dbReference type="AlphaFoldDB" id="A0A3M8BYV1"/>
<evidence type="ECO:0000256" key="2">
    <source>
        <dbReference type="ARBA" id="ARBA00022833"/>
    </source>
</evidence>
<comment type="similarity">
    <text evidence="4">Belongs to the zinc-containing alcohol dehydrogenase family.</text>
</comment>
<dbReference type="GO" id="GO:0016491">
    <property type="term" value="F:oxidoreductase activity"/>
    <property type="evidence" value="ECO:0007669"/>
    <property type="project" value="UniProtKB-KW"/>
</dbReference>
<dbReference type="RefSeq" id="WP_122910732.1">
    <property type="nucleotide sequence ID" value="NZ_CBCSBE010000034.1"/>
</dbReference>
<feature type="domain" description="Enoyl reductase (ER)" evidence="5">
    <location>
        <begin position="7"/>
        <end position="324"/>
    </location>
</feature>
<dbReference type="Gene3D" id="3.40.50.720">
    <property type="entry name" value="NAD(P)-binding Rossmann-like Domain"/>
    <property type="match status" value="1"/>
</dbReference>
<gene>
    <name evidence="6" type="ORF">EDM52_20095</name>
</gene>
<dbReference type="InterPro" id="IPR002328">
    <property type="entry name" value="ADH_Zn_CS"/>
</dbReference>
<dbReference type="PANTHER" id="PTHR43401:SF2">
    <property type="entry name" value="L-THREONINE 3-DEHYDROGENASE"/>
    <property type="match status" value="1"/>
</dbReference>
<name>A0A3M8BYV1_9BACL</name>
<dbReference type="EMBL" id="RHHR01000043">
    <property type="protein sequence ID" value="RNB68612.1"/>
    <property type="molecule type" value="Genomic_DNA"/>
</dbReference>
<organism evidence="6 7">
    <name type="scientific">Brevibacillus invocatus</name>
    <dbReference type="NCBI Taxonomy" id="173959"/>
    <lineage>
        <taxon>Bacteria</taxon>
        <taxon>Bacillati</taxon>
        <taxon>Bacillota</taxon>
        <taxon>Bacilli</taxon>
        <taxon>Bacillales</taxon>
        <taxon>Paenibacillaceae</taxon>
        <taxon>Brevibacillus</taxon>
    </lineage>
</organism>
<keyword evidence="2 4" id="KW-0862">Zinc</keyword>
<sequence length="343" mass="37374">MLELFLKKPNEMELRDVETLRTPVGDEVKIKVMYGGICGSDLSVFQGKLNHAKYPLRPGHELVGVVIEAGSSAAYQVGTRVVILPNTYCGKCVPCRRGETNICEKKESLGVTVDGGFSQEFLISSRYVMDIPDDLPDERAVIIEPFAVVVHAFKKVNITKETSVCVVGCGNEGMLAAALAYHLGGRVTAIDINPNKLEFISKVGEIRAVLPEDLDNETFDVVFEAAGTKSSVEQAVHLVRPGGALVVIGLAKEANLPVAHVVRNELTLYGTIIYNFPADYRETIEYLRDPTFNGASIVSKILPFTKYKEAFESALSGDFGKIVLDFNNIEIADGGQEESTAKK</sequence>
<dbReference type="InterPro" id="IPR020843">
    <property type="entry name" value="ER"/>
</dbReference>